<accession>A0ABY8LW57</accession>
<sequence length="223" mass="25759">MARILYKDKRNFTNTIYDEEEKREMVSAEDMNEIKTVVNQNVNEIETIKRSSNNLSNEINSINQRINRSQVIRYHTLYNNVERTVKQANHRDRSNTNSITIPFSAFVLNPGEYVDYYILAITPQLNRSWDDFGSEFINSTVRFIIEPNERSRDTGVFSDRLRETQSLTTIAETGRDHTVITFSINAESSGLHLKIYESIINSGSPQLDGIKIKYSLIAKIVKL</sequence>
<reference evidence="1" key="1">
    <citation type="submission" date="2023-04" db="EMBL/GenBank/DDBJ databases">
        <title>Completed genome of Mycoplasma lagogenitalium type strain 12MS.</title>
        <authorList>
            <person name="Spergser J."/>
        </authorList>
    </citation>
    <scope>NUCLEOTIDE SEQUENCE</scope>
    <source>
        <strain evidence="1">12MS</strain>
    </source>
</reference>
<dbReference type="Proteomes" id="UP001179842">
    <property type="component" value="Chromosome"/>
</dbReference>
<keyword evidence="2" id="KW-1185">Reference proteome</keyword>
<evidence type="ECO:0000313" key="2">
    <source>
        <dbReference type="Proteomes" id="UP001179842"/>
    </source>
</evidence>
<proteinExistence type="predicted"/>
<gene>
    <name evidence="1" type="ORF">QEG99_03355</name>
</gene>
<dbReference type="RefSeq" id="WP_280101777.1">
    <property type="nucleotide sequence ID" value="NZ_CP122979.1"/>
</dbReference>
<protein>
    <submittedName>
        <fullName evidence="1">Uncharacterized protein</fullName>
    </submittedName>
</protein>
<organism evidence="1 2">
    <name type="scientific">Mesomycoplasma lagogenitalium</name>
    <dbReference type="NCBI Taxonomy" id="171286"/>
    <lineage>
        <taxon>Bacteria</taxon>
        <taxon>Bacillati</taxon>
        <taxon>Mycoplasmatota</taxon>
        <taxon>Mycoplasmoidales</taxon>
        <taxon>Metamycoplasmataceae</taxon>
        <taxon>Mesomycoplasma</taxon>
    </lineage>
</organism>
<dbReference type="EMBL" id="CP122979">
    <property type="protein sequence ID" value="WGI36476.1"/>
    <property type="molecule type" value="Genomic_DNA"/>
</dbReference>
<name>A0ABY8LW57_9BACT</name>
<evidence type="ECO:0000313" key="1">
    <source>
        <dbReference type="EMBL" id="WGI36476.1"/>
    </source>
</evidence>